<evidence type="ECO:0000256" key="2">
    <source>
        <dbReference type="ARBA" id="ARBA00010742"/>
    </source>
</evidence>
<dbReference type="InterPro" id="IPR011852">
    <property type="entry name" value="TRAP_TAXI"/>
</dbReference>
<dbReference type="Proteomes" id="UP000237925">
    <property type="component" value="Chromosome"/>
</dbReference>
<dbReference type="GO" id="GO:0042918">
    <property type="term" value="P:alkanesulfonate transmembrane transport"/>
    <property type="evidence" value="ECO:0007669"/>
    <property type="project" value="TreeGrafter"/>
</dbReference>
<dbReference type="Gene3D" id="3.40.190.10">
    <property type="entry name" value="Periplasmic binding protein-like II"/>
    <property type="match status" value="2"/>
</dbReference>
<comment type="similarity">
    <text evidence="2">Belongs to the bacterial solute-binding protein SsuA/TauA family.</text>
</comment>
<evidence type="ECO:0000256" key="1">
    <source>
        <dbReference type="ARBA" id="ARBA00004418"/>
    </source>
</evidence>
<protein>
    <submittedName>
        <fullName evidence="5">C4-dicarboxylate ABC transporter substrate-binding protein</fullName>
    </submittedName>
</protein>
<dbReference type="AlphaFoldDB" id="A0A2R3QBX0"/>
<dbReference type="PANTHER" id="PTHR30024">
    <property type="entry name" value="ALIPHATIC SULFONATES-BINDING PROTEIN-RELATED"/>
    <property type="match status" value="1"/>
</dbReference>
<dbReference type="SUPFAM" id="SSF53850">
    <property type="entry name" value="Periplasmic binding protein-like II"/>
    <property type="match status" value="1"/>
</dbReference>
<dbReference type="PANTHER" id="PTHR30024:SF47">
    <property type="entry name" value="TAURINE-BINDING PERIPLASMIC PROTEIN"/>
    <property type="match status" value="1"/>
</dbReference>
<dbReference type="OrthoDB" id="9780180at2"/>
<dbReference type="EMBL" id="CP027667">
    <property type="protein sequence ID" value="AVO49272.1"/>
    <property type="molecule type" value="Genomic_DNA"/>
</dbReference>
<dbReference type="GO" id="GO:0042597">
    <property type="term" value="C:periplasmic space"/>
    <property type="evidence" value="ECO:0007669"/>
    <property type="project" value="UniProtKB-SubCell"/>
</dbReference>
<dbReference type="Pfam" id="PF16868">
    <property type="entry name" value="NMT1_3"/>
    <property type="match status" value="1"/>
</dbReference>
<feature type="chain" id="PRO_5015322306" evidence="4">
    <location>
        <begin position="30"/>
        <end position="383"/>
    </location>
</feature>
<evidence type="ECO:0000256" key="4">
    <source>
        <dbReference type="SAM" id="SignalP"/>
    </source>
</evidence>
<dbReference type="KEGG" id="mela:C6568_08345"/>
<keyword evidence="3 4" id="KW-0732">Signal</keyword>
<evidence type="ECO:0000256" key="3">
    <source>
        <dbReference type="ARBA" id="ARBA00022729"/>
    </source>
</evidence>
<evidence type="ECO:0000313" key="5">
    <source>
        <dbReference type="EMBL" id="AVO49272.1"/>
    </source>
</evidence>
<gene>
    <name evidence="5" type="ORF">C6568_08345</name>
</gene>
<sequence length="383" mass="41619">MAITRRQTLQAGASLAALAGLGHGSAALAQTKLPSTMIWSTYDVGSTGYVEASAIADAFVKKYGSRVRLQPSGTAIGRVKPLLDKRVTFAWLANELFFASEGIYEYCTPELGPQDLRTLAGRPSALGIVVTAASGIKSAKDLKGKRFAYARANSSVNIKSEPILAFGGLTWKDVELVEVPSYAATMKALVEGRADAAGVAPTAAALRELEASQYGIGWVPMPPDNKEGWERARKAVPFIEPLQESVGAGLSADKPVWMIGYRYPMITVRADSSADQAYAMLKAVHETFDLYKDAAPIMPRWDLKVAGKPPMDAAMHEGAIRYLRELKIWTDEHQAWQDGMVKRHAALKGAWKDFIGSAEAKAADAEHLRQLWDQRRAQAIQSL</sequence>
<feature type="signal peptide" evidence="4">
    <location>
        <begin position="1"/>
        <end position="29"/>
    </location>
</feature>
<organism evidence="5 6">
    <name type="scientific">Melaminivora suipulveris</name>
    <dbReference type="NCBI Taxonomy" id="2109913"/>
    <lineage>
        <taxon>Bacteria</taxon>
        <taxon>Pseudomonadati</taxon>
        <taxon>Pseudomonadota</taxon>
        <taxon>Betaproteobacteria</taxon>
        <taxon>Burkholderiales</taxon>
        <taxon>Comamonadaceae</taxon>
        <taxon>Melaminivora</taxon>
    </lineage>
</organism>
<accession>A0A2R3QBX0</accession>
<dbReference type="RefSeq" id="WP_106683705.1">
    <property type="nucleotide sequence ID" value="NZ_CP027667.1"/>
</dbReference>
<evidence type="ECO:0000313" key="6">
    <source>
        <dbReference type="Proteomes" id="UP000237925"/>
    </source>
</evidence>
<comment type="subcellular location">
    <subcellularLocation>
        <location evidence="1">Periplasm</location>
    </subcellularLocation>
</comment>
<reference evidence="5 6" key="1">
    <citation type="submission" date="2018-03" db="EMBL/GenBank/DDBJ databases">
        <title>Genome sequencing of Melaminivora sp.</title>
        <authorList>
            <person name="Kim S.-J."/>
            <person name="Heo J."/>
            <person name="Ahn J.-H."/>
            <person name="Kwon S.-W."/>
        </authorList>
    </citation>
    <scope>NUCLEOTIDE SEQUENCE [LARGE SCALE GENOMIC DNA]</scope>
    <source>
        <strain evidence="5 6">SC2-9</strain>
    </source>
</reference>
<dbReference type="PROSITE" id="PS51318">
    <property type="entry name" value="TAT"/>
    <property type="match status" value="1"/>
</dbReference>
<dbReference type="NCBIfam" id="TIGR02122">
    <property type="entry name" value="TRAP_TAXI"/>
    <property type="match status" value="1"/>
</dbReference>
<dbReference type="InterPro" id="IPR006311">
    <property type="entry name" value="TAT_signal"/>
</dbReference>
<keyword evidence="6" id="KW-1185">Reference proteome</keyword>
<proteinExistence type="inferred from homology"/>
<name>A0A2R3QBX0_9BURK</name>